<dbReference type="EMBL" id="CP101876">
    <property type="protein sequence ID" value="WMT10374.1"/>
    <property type="molecule type" value="Genomic_DNA"/>
</dbReference>
<evidence type="ECO:0000256" key="1">
    <source>
        <dbReference type="SAM" id="MobiDB-lite"/>
    </source>
</evidence>
<sequence>MSDADQAVDEDDLEDAGDEPEPELEGDAYAEVDPEIAEQVAAADAEDNAGDAGDEEDVDDPADDPDAGDGADDSPNDLTPGHIYCRALGAGATLGQERMGSGVDDRGDAIDEYAELAKHLDLDDYFDEWYAENWGGDPDLGPGQGLVAFTSLFAVMVLVEDAEMLDGAIDSMDDLSMEEA</sequence>
<evidence type="ECO:0000313" key="2">
    <source>
        <dbReference type="EMBL" id="WMT10374.1"/>
    </source>
</evidence>
<name>A0AAF0PJ20_9EURY</name>
<geneLocation type="plasmid" evidence="2 3">
    <name>unnamed3</name>
</geneLocation>
<feature type="compositionally biased region" description="Acidic residues" evidence="1">
    <location>
        <begin position="44"/>
        <end position="75"/>
    </location>
</feature>
<proteinExistence type="predicted"/>
<reference evidence="2 3" key="1">
    <citation type="submission" date="2022-07" db="EMBL/GenBank/DDBJ databases">
        <title>Two temperate virus in Haloterrigena jeotgali A29.</title>
        <authorList>
            <person name="Deng X."/>
        </authorList>
    </citation>
    <scope>NUCLEOTIDE SEQUENCE [LARGE SCALE GENOMIC DNA]</scope>
    <source>
        <strain evidence="2 3">A29</strain>
        <plasmid evidence="2 3">unnamed3</plasmid>
    </source>
</reference>
<dbReference type="AlphaFoldDB" id="A0AAF0PJ20"/>
<organism evidence="2 3">
    <name type="scientific">Natrinema thermotolerans</name>
    <dbReference type="NCBI Taxonomy" id="121872"/>
    <lineage>
        <taxon>Archaea</taxon>
        <taxon>Methanobacteriati</taxon>
        <taxon>Methanobacteriota</taxon>
        <taxon>Stenosarchaea group</taxon>
        <taxon>Halobacteria</taxon>
        <taxon>Halobacteriales</taxon>
        <taxon>Natrialbaceae</taxon>
        <taxon>Natrinema</taxon>
    </lineage>
</organism>
<feature type="region of interest" description="Disordered" evidence="1">
    <location>
        <begin position="1"/>
        <end position="82"/>
    </location>
</feature>
<evidence type="ECO:0000313" key="3">
    <source>
        <dbReference type="Proteomes" id="UP001224926"/>
    </source>
</evidence>
<gene>
    <name evidence="2" type="ORF">NP511_22855</name>
</gene>
<accession>A0AAF0PJ20</accession>
<dbReference type="RefSeq" id="WP_049964145.1">
    <property type="nucleotide sequence ID" value="NZ_CP101876.1"/>
</dbReference>
<keyword evidence="2" id="KW-0614">Plasmid</keyword>
<dbReference type="Proteomes" id="UP001224926">
    <property type="component" value="Plasmid unnamed3"/>
</dbReference>
<feature type="compositionally biased region" description="Acidic residues" evidence="1">
    <location>
        <begin position="1"/>
        <end position="36"/>
    </location>
</feature>
<keyword evidence="3" id="KW-1185">Reference proteome</keyword>
<dbReference type="GeneID" id="84216843"/>
<protein>
    <submittedName>
        <fullName evidence="2">Uncharacterized protein</fullName>
    </submittedName>
</protein>